<reference evidence="2" key="1">
    <citation type="submission" date="2020-04" db="EMBL/GenBank/DDBJ databases">
        <title>Nitratireductor sp. nov. isolated from mangrove soil.</title>
        <authorList>
            <person name="Ye Y."/>
        </authorList>
    </citation>
    <scope>NUCLEOTIDE SEQUENCE</scope>
    <source>
        <strain evidence="2">SY7</strain>
    </source>
</reference>
<keyword evidence="3" id="KW-1185">Reference proteome</keyword>
<name>A0A5B8L0G1_9HYPH</name>
<gene>
    <name evidence="2" type="ORF">FQ775_13925</name>
</gene>
<protein>
    <recommendedName>
        <fullName evidence="4">Lipoprotein</fullName>
    </recommendedName>
</protein>
<feature type="chain" id="PRO_5022738733" description="Lipoprotein" evidence="1">
    <location>
        <begin position="19"/>
        <end position="76"/>
    </location>
</feature>
<organism evidence="2 3">
    <name type="scientific">Nitratireductor mangrovi</name>
    <dbReference type="NCBI Taxonomy" id="2599600"/>
    <lineage>
        <taxon>Bacteria</taxon>
        <taxon>Pseudomonadati</taxon>
        <taxon>Pseudomonadota</taxon>
        <taxon>Alphaproteobacteria</taxon>
        <taxon>Hyphomicrobiales</taxon>
        <taxon>Phyllobacteriaceae</taxon>
        <taxon>Nitratireductor</taxon>
    </lineage>
</organism>
<dbReference type="AlphaFoldDB" id="A0A5B8L0G1"/>
<dbReference type="KEGG" id="niy:FQ775_13925"/>
<dbReference type="PROSITE" id="PS51257">
    <property type="entry name" value="PROKAR_LIPOPROTEIN"/>
    <property type="match status" value="1"/>
</dbReference>
<evidence type="ECO:0000313" key="2">
    <source>
        <dbReference type="EMBL" id="QDZ01386.1"/>
    </source>
</evidence>
<evidence type="ECO:0000256" key="1">
    <source>
        <dbReference type="SAM" id="SignalP"/>
    </source>
</evidence>
<dbReference type="RefSeq" id="WP_146300031.1">
    <property type="nucleotide sequence ID" value="NZ_CP042301.2"/>
</dbReference>
<accession>A0A5B8L0G1</accession>
<evidence type="ECO:0000313" key="3">
    <source>
        <dbReference type="Proteomes" id="UP000321389"/>
    </source>
</evidence>
<keyword evidence="1" id="KW-0732">Signal</keyword>
<dbReference type="OrthoDB" id="8084577at2"/>
<evidence type="ECO:0008006" key="4">
    <source>
        <dbReference type="Google" id="ProtNLM"/>
    </source>
</evidence>
<dbReference type="Proteomes" id="UP000321389">
    <property type="component" value="Chromosome"/>
</dbReference>
<proteinExistence type="predicted"/>
<feature type="signal peptide" evidence="1">
    <location>
        <begin position="1"/>
        <end position="18"/>
    </location>
</feature>
<sequence>MKLAFVAVLAPLSVTACAATPPVALPAYNAADPAMGVRETSYRPVVADYYHRQPVGPQDWRRLNERLSPASKGAGS</sequence>
<dbReference type="EMBL" id="CP042301">
    <property type="protein sequence ID" value="QDZ01386.1"/>
    <property type="molecule type" value="Genomic_DNA"/>
</dbReference>